<name>A0A5E7AMN2_PSEFL</name>
<protein>
    <submittedName>
        <fullName evidence="1">Uncharacterized protein</fullName>
    </submittedName>
</protein>
<reference evidence="1 2" key="1">
    <citation type="submission" date="2019-09" db="EMBL/GenBank/DDBJ databases">
        <authorList>
            <person name="Chandra G."/>
            <person name="Truman W A."/>
        </authorList>
    </citation>
    <scope>NUCLEOTIDE SEQUENCE [LARGE SCALE GENOMIC DNA]</scope>
    <source>
        <strain evidence="1">PS685</strain>
    </source>
</reference>
<accession>A0A5E7AMN2</accession>
<dbReference type="AlphaFoldDB" id="A0A5E7AMN2"/>
<proteinExistence type="predicted"/>
<dbReference type="Proteomes" id="UP000326437">
    <property type="component" value="Unassembled WGS sequence"/>
</dbReference>
<organism evidence="1 2">
    <name type="scientific">Pseudomonas fluorescens</name>
    <dbReference type="NCBI Taxonomy" id="294"/>
    <lineage>
        <taxon>Bacteria</taxon>
        <taxon>Pseudomonadati</taxon>
        <taxon>Pseudomonadota</taxon>
        <taxon>Gammaproteobacteria</taxon>
        <taxon>Pseudomonadales</taxon>
        <taxon>Pseudomonadaceae</taxon>
        <taxon>Pseudomonas</taxon>
    </lineage>
</organism>
<dbReference type="EMBL" id="CABVHO010000434">
    <property type="protein sequence ID" value="VVN77001.1"/>
    <property type="molecule type" value="Genomic_DNA"/>
</dbReference>
<sequence length="50" mass="5014">MTTSAPTLPLIPPPAGMRAMALRLKLKSGSASKGLNLTVALTPVSTPGPT</sequence>
<evidence type="ECO:0000313" key="1">
    <source>
        <dbReference type="EMBL" id="VVN77001.1"/>
    </source>
</evidence>
<gene>
    <name evidence="1" type="ORF">PS685_05349</name>
</gene>
<evidence type="ECO:0000313" key="2">
    <source>
        <dbReference type="Proteomes" id="UP000326437"/>
    </source>
</evidence>